<keyword evidence="4 5" id="KW-0788">Thiol protease</keyword>
<dbReference type="InterPro" id="IPR038765">
    <property type="entry name" value="Papain-like_cys_pep_sf"/>
</dbReference>
<name>A0A5C5UBG8_9GAMM</name>
<evidence type="ECO:0000256" key="3">
    <source>
        <dbReference type="ARBA" id="ARBA00022801"/>
    </source>
</evidence>
<dbReference type="OrthoDB" id="7325981at2"/>
<reference evidence="8 9" key="1">
    <citation type="journal article" date="2008" name="Int. J. Syst. Evol. Microbiol.">
        <title>Luteimonas marina sp. nov., isolated from seawater.</title>
        <authorList>
            <person name="Baik K.S."/>
            <person name="Park S.C."/>
            <person name="Kim M.S."/>
            <person name="Kim E.M."/>
            <person name="Park C."/>
            <person name="Chun J."/>
            <person name="Seong C.N."/>
        </authorList>
    </citation>
    <scope>NUCLEOTIDE SEQUENCE [LARGE SCALE GENOMIC DNA]</scope>
    <source>
        <strain evidence="8 9">FR1330</strain>
    </source>
</reference>
<evidence type="ECO:0000256" key="6">
    <source>
        <dbReference type="SAM" id="MobiDB-lite"/>
    </source>
</evidence>
<evidence type="ECO:0000256" key="1">
    <source>
        <dbReference type="ARBA" id="ARBA00007623"/>
    </source>
</evidence>
<dbReference type="GO" id="GO:0004198">
    <property type="term" value="F:calcium-dependent cysteine-type endopeptidase activity"/>
    <property type="evidence" value="ECO:0007669"/>
    <property type="project" value="InterPro"/>
</dbReference>
<dbReference type="AlphaFoldDB" id="A0A5C5UBG8"/>
<dbReference type="InterPro" id="IPR000169">
    <property type="entry name" value="Pept_cys_AS"/>
</dbReference>
<dbReference type="PANTHER" id="PTHR10183:SF379">
    <property type="entry name" value="CALPAIN-5"/>
    <property type="match status" value="1"/>
</dbReference>
<evidence type="ECO:0000313" key="8">
    <source>
        <dbReference type="EMBL" id="TWT23661.1"/>
    </source>
</evidence>
<dbReference type="EMBL" id="VOHK01000001">
    <property type="protein sequence ID" value="TWT23661.1"/>
    <property type="molecule type" value="Genomic_DNA"/>
</dbReference>
<dbReference type="PRINTS" id="PR00704">
    <property type="entry name" value="CALPAIN"/>
</dbReference>
<protein>
    <recommendedName>
        <fullName evidence="7">Calpain catalytic domain-containing protein</fullName>
    </recommendedName>
</protein>
<evidence type="ECO:0000256" key="4">
    <source>
        <dbReference type="ARBA" id="ARBA00022807"/>
    </source>
</evidence>
<keyword evidence="3 5" id="KW-0378">Hydrolase</keyword>
<dbReference type="Gene3D" id="3.90.70.10">
    <property type="entry name" value="Cysteine proteinases"/>
    <property type="match status" value="1"/>
</dbReference>
<dbReference type="SUPFAM" id="SSF54001">
    <property type="entry name" value="Cysteine proteinases"/>
    <property type="match status" value="1"/>
</dbReference>
<accession>A0A5C5UBG8</accession>
<keyword evidence="2 5" id="KW-0645">Protease</keyword>
<feature type="active site" evidence="5">
    <location>
        <position position="353"/>
    </location>
</feature>
<dbReference type="PROSITE" id="PS50203">
    <property type="entry name" value="CALPAIN_CAT"/>
    <property type="match status" value="1"/>
</dbReference>
<sequence length="437" mass="48133">MDSPPLGGAINPYALAETLIGKRIDWNRIERPLELLERTLETPADRLFDGGKGSPVFALQDSILGDARKPSKRAKKTVPKAKTIGKRTARAAPAQLQLRPLKAELYARIRPELRQRLIDMIVPSVLPQLVGTEYPGATWTDPGDFFEEGTEFGDPIQGGVGDCWLIAAMASVSLSRPYAIVQRNRTTGAGPDDFVNMIEFADTPTTKKRFEVTEKVPVFNGSAWPLFARSAEPGEIWPCVYEKAFAKFRSGNLTDRPDIRVLHGGSCYHASAALVPGTTPRGWSTSGTSADDLWTELRKNCIATPSSNGPFMPLTGIHSGRAISPITAWTYGNAEDAPDTIAYDSTTGIVGWHCYSVLGWITRRLPVWVRGQPSRLERYIVLRNPWGVHEGVVDTLAGDWDSHEINWTRTTPLNTRGVFAMTIESFKRYYAGMGVAS</sequence>
<proteinExistence type="inferred from homology"/>
<evidence type="ECO:0000313" key="9">
    <source>
        <dbReference type="Proteomes" id="UP000319980"/>
    </source>
</evidence>
<feature type="region of interest" description="Disordered" evidence="6">
    <location>
        <begin position="68"/>
        <end position="89"/>
    </location>
</feature>
<dbReference type="Proteomes" id="UP000319980">
    <property type="component" value="Unassembled WGS sequence"/>
</dbReference>
<dbReference type="InterPro" id="IPR022684">
    <property type="entry name" value="Calpain_cysteine_protease"/>
</dbReference>
<dbReference type="PROSITE" id="PS00139">
    <property type="entry name" value="THIOL_PROTEASE_CYS"/>
    <property type="match status" value="1"/>
</dbReference>
<gene>
    <name evidence="8" type="ORF">FQY83_03310</name>
</gene>
<organism evidence="8 9">
    <name type="scientific">Luteimonas marina</name>
    <dbReference type="NCBI Taxonomy" id="488485"/>
    <lineage>
        <taxon>Bacteria</taxon>
        <taxon>Pseudomonadati</taxon>
        <taxon>Pseudomonadota</taxon>
        <taxon>Gammaproteobacteria</taxon>
        <taxon>Lysobacterales</taxon>
        <taxon>Lysobacteraceae</taxon>
        <taxon>Luteimonas</taxon>
    </lineage>
</organism>
<evidence type="ECO:0000256" key="2">
    <source>
        <dbReference type="ARBA" id="ARBA00022670"/>
    </source>
</evidence>
<dbReference type="GO" id="GO:0006508">
    <property type="term" value="P:proteolysis"/>
    <property type="evidence" value="ECO:0007669"/>
    <property type="project" value="UniProtKB-KW"/>
</dbReference>
<feature type="compositionally biased region" description="Basic residues" evidence="6">
    <location>
        <begin position="70"/>
        <end position="89"/>
    </location>
</feature>
<evidence type="ECO:0000259" key="7">
    <source>
        <dbReference type="PROSITE" id="PS50203"/>
    </source>
</evidence>
<feature type="active site" evidence="5">
    <location>
        <position position="384"/>
    </location>
</feature>
<feature type="active site" evidence="5">
    <location>
        <position position="163"/>
    </location>
</feature>
<evidence type="ECO:0000256" key="5">
    <source>
        <dbReference type="PROSITE-ProRule" id="PRU00239"/>
    </source>
</evidence>
<dbReference type="PANTHER" id="PTHR10183">
    <property type="entry name" value="CALPAIN"/>
    <property type="match status" value="1"/>
</dbReference>
<dbReference type="InterPro" id="IPR001300">
    <property type="entry name" value="Peptidase_C2_calpain_cat"/>
</dbReference>
<dbReference type="Pfam" id="PF00648">
    <property type="entry name" value="Peptidase_C2"/>
    <property type="match status" value="1"/>
</dbReference>
<feature type="domain" description="Calpain catalytic" evidence="7">
    <location>
        <begin position="135"/>
        <end position="437"/>
    </location>
</feature>
<comment type="caution">
    <text evidence="8">The sequence shown here is derived from an EMBL/GenBank/DDBJ whole genome shotgun (WGS) entry which is preliminary data.</text>
</comment>
<keyword evidence="9" id="KW-1185">Reference proteome</keyword>
<comment type="similarity">
    <text evidence="1">Belongs to the peptidase C2 family.</text>
</comment>
<dbReference type="RefSeq" id="WP_146384967.1">
    <property type="nucleotide sequence ID" value="NZ_VOHK01000001.1"/>
</dbReference>
<dbReference type="SMART" id="SM00230">
    <property type="entry name" value="CysPc"/>
    <property type="match status" value="1"/>
</dbReference>